<evidence type="ECO:0000256" key="3">
    <source>
        <dbReference type="ARBA" id="ARBA00022692"/>
    </source>
</evidence>
<keyword evidence="8" id="KW-1185">Reference proteome</keyword>
<dbReference type="EMBL" id="CAXAMN010021806">
    <property type="protein sequence ID" value="CAK9063529.1"/>
    <property type="molecule type" value="Genomic_DNA"/>
</dbReference>
<organism evidence="7 8">
    <name type="scientific">Durusdinium trenchii</name>
    <dbReference type="NCBI Taxonomy" id="1381693"/>
    <lineage>
        <taxon>Eukaryota</taxon>
        <taxon>Sar</taxon>
        <taxon>Alveolata</taxon>
        <taxon>Dinophyceae</taxon>
        <taxon>Suessiales</taxon>
        <taxon>Symbiodiniaceae</taxon>
        <taxon>Durusdinium</taxon>
    </lineage>
</organism>
<evidence type="ECO:0000313" key="7">
    <source>
        <dbReference type="EMBL" id="CAK9063529.1"/>
    </source>
</evidence>
<comment type="caution">
    <text evidence="7">The sequence shown here is derived from an EMBL/GenBank/DDBJ whole genome shotgun (WGS) entry which is preliminary data.</text>
</comment>
<feature type="transmembrane region" description="Helical" evidence="6">
    <location>
        <begin position="268"/>
        <end position="289"/>
    </location>
</feature>
<evidence type="ECO:0000256" key="5">
    <source>
        <dbReference type="ARBA" id="ARBA00023136"/>
    </source>
</evidence>
<dbReference type="InterPro" id="IPR002549">
    <property type="entry name" value="AI-2E-like"/>
</dbReference>
<evidence type="ECO:0000256" key="4">
    <source>
        <dbReference type="ARBA" id="ARBA00022989"/>
    </source>
</evidence>
<sequence length="834" mass="93544">MIDLSASGSPNVAWTRPGAVVLLRGGQLYKAAPVAPHQWVRQSGEGLEAGLLKRLEASAQEIYVAAGPRAWCPRLFLFGSEGVWASTVQELVAQRHVPWLSSAEKGPAAVGPPNGEATVAAFCALAPWCSVALSQILTKVTNRQGWPPWACSACDDLGLSGFGLLIMESARHMQDHWDVYQKGAEELTKNLLALFSKVPESFKKQYQEASAEMVKSAQDLFYSLLGNIVNNVSSLIFGVLLTMLYTLFWLCSPVPMDSSVDVMFRKYIMFKTLACFGYGISAGLLLYFLSIDLASVFALTTFALNFVPEVGPFIAMVLPCPVILFDSRLERPTLVLLTAIIGQLALKFSFSNIIEVKLIESDKKLRMHPVMILLSVGIFGYLWGPTGMLPEDPRSGPGTNVDPAICEGQLERETGEDIIDTDALVDDGDPIISRVLETAVHDVSSGAATAGKAMRHLKDHVQDSKGLCMNPMTRRLGIIGKHRNASRDWWRNLAKDGPVIQYIRLPIKYQDLQDGQDKFRMEDWPILDVHSIMHYLVDTCKLQIPEFAVRKYWDHNRIHGERWAQNVDPSTLPVGLFGDGPLIGITGFETILYVVNGSAMNLLLRCGWFGNEANVKVDVKLSRAHVAFKSWCRNNRVYCSQPMFKPKMIFKKNGDILFTLKAYNGRAVFGWLTDVVFEASQNDQFASFDSRFPLIALAMKHLARFLGQLEESGRYLTQAKADSIFQDGRRFLDIYSILTVQSLRLGHLEWLVRPKCHALWHLLQSIKKNCCNVKYHHGFRDEDGMQWMKKTWFKAHASGRSKWIMRCSRLRIWSTHTKIKKFNASVAAKLAKHH</sequence>
<evidence type="ECO:0000256" key="1">
    <source>
        <dbReference type="ARBA" id="ARBA00004141"/>
    </source>
</evidence>
<feature type="transmembrane region" description="Helical" evidence="6">
    <location>
        <begin position="365"/>
        <end position="384"/>
    </location>
</feature>
<feature type="transmembrane region" description="Helical" evidence="6">
    <location>
        <begin position="220"/>
        <end position="248"/>
    </location>
</feature>
<keyword evidence="4 6" id="KW-1133">Transmembrane helix</keyword>
<feature type="transmembrane region" description="Helical" evidence="6">
    <location>
        <begin position="334"/>
        <end position="353"/>
    </location>
</feature>
<evidence type="ECO:0000256" key="6">
    <source>
        <dbReference type="SAM" id="Phobius"/>
    </source>
</evidence>
<accession>A0ABP0NL64</accession>
<dbReference type="Proteomes" id="UP001642484">
    <property type="component" value="Unassembled WGS sequence"/>
</dbReference>
<keyword evidence="3 6" id="KW-0812">Transmembrane</keyword>
<evidence type="ECO:0000313" key="8">
    <source>
        <dbReference type="Proteomes" id="UP001642484"/>
    </source>
</evidence>
<keyword evidence="5 6" id="KW-0472">Membrane</keyword>
<comment type="subcellular location">
    <subcellularLocation>
        <location evidence="1">Membrane</location>
        <topology evidence="1">Multi-pass membrane protein</topology>
    </subcellularLocation>
</comment>
<name>A0ABP0NL64_9DINO</name>
<dbReference type="Pfam" id="PF01594">
    <property type="entry name" value="AI-2E_transport"/>
    <property type="match status" value="1"/>
</dbReference>
<proteinExistence type="inferred from homology"/>
<feature type="transmembrane region" description="Helical" evidence="6">
    <location>
        <begin position="296"/>
        <end position="314"/>
    </location>
</feature>
<evidence type="ECO:0000256" key="2">
    <source>
        <dbReference type="ARBA" id="ARBA00009773"/>
    </source>
</evidence>
<reference evidence="7 8" key="1">
    <citation type="submission" date="2024-02" db="EMBL/GenBank/DDBJ databases">
        <authorList>
            <person name="Chen Y."/>
            <person name="Shah S."/>
            <person name="Dougan E. K."/>
            <person name="Thang M."/>
            <person name="Chan C."/>
        </authorList>
    </citation>
    <scope>NUCLEOTIDE SEQUENCE [LARGE SCALE GENOMIC DNA]</scope>
</reference>
<comment type="similarity">
    <text evidence="2">Belongs to the autoinducer-2 exporter (AI-2E) (TC 2.A.86) family.</text>
</comment>
<gene>
    <name evidence="7" type="ORF">CCMP2556_LOCUS31222</name>
</gene>
<protein>
    <submittedName>
        <fullName evidence="7">Uncharacterized protein</fullName>
    </submittedName>
</protein>